<evidence type="ECO:0000256" key="5">
    <source>
        <dbReference type="ARBA" id="ARBA00022989"/>
    </source>
</evidence>
<organism evidence="12 13">
    <name type="scientific">Thermodesulfobium acidiphilum</name>
    <dbReference type="NCBI Taxonomy" id="1794699"/>
    <lineage>
        <taxon>Bacteria</taxon>
        <taxon>Pseudomonadati</taxon>
        <taxon>Thermodesulfobiota</taxon>
        <taxon>Thermodesulfobiia</taxon>
        <taxon>Thermodesulfobiales</taxon>
        <taxon>Thermodesulfobiaceae</taxon>
        <taxon>Thermodesulfobium</taxon>
    </lineage>
</organism>
<dbReference type="Pfam" id="PF07884">
    <property type="entry name" value="VKOR"/>
    <property type="match status" value="1"/>
</dbReference>
<evidence type="ECO:0000313" key="12">
    <source>
        <dbReference type="EMBL" id="AWB10896.1"/>
    </source>
</evidence>
<dbReference type="InterPro" id="IPR044698">
    <property type="entry name" value="VKOR/LTO1"/>
</dbReference>
<accession>A0A2R4W2G7</accession>
<evidence type="ECO:0000256" key="3">
    <source>
        <dbReference type="ARBA" id="ARBA00022692"/>
    </source>
</evidence>
<comment type="similarity">
    <text evidence="2">Belongs to the VKOR family.</text>
</comment>
<keyword evidence="3 10" id="KW-0812">Transmembrane</keyword>
<dbReference type="AlphaFoldDB" id="A0A2R4W2G7"/>
<comment type="subcellular location">
    <subcellularLocation>
        <location evidence="1">Membrane</location>
        <topology evidence="1">Multi-pass membrane protein</topology>
    </subcellularLocation>
</comment>
<feature type="transmembrane region" description="Helical" evidence="10">
    <location>
        <begin position="172"/>
        <end position="193"/>
    </location>
</feature>
<dbReference type="Gene3D" id="1.20.1440.130">
    <property type="entry name" value="VKOR domain"/>
    <property type="match status" value="1"/>
</dbReference>
<reference evidence="12 13" key="1">
    <citation type="submission" date="2017-04" db="EMBL/GenBank/DDBJ databases">
        <title>Genomic insights into metabolism of Thermodesulfobium acidiphilum.</title>
        <authorList>
            <person name="Toshchakov S.V."/>
            <person name="Frolov E.N."/>
            <person name="Kublanov I.V."/>
            <person name="Samarov N.I."/>
            <person name="Novikov A."/>
            <person name="Lebedinsky A.V."/>
            <person name="Bonch-Osmolovskaya E.A."/>
            <person name="Chernyh N.A."/>
        </authorList>
    </citation>
    <scope>NUCLEOTIDE SEQUENCE [LARGE SCALE GENOMIC DNA]</scope>
    <source>
        <strain evidence="12 13">3127-1</strain>
    </source>
</reference>
<keyword evidence="5 10" id="KW-1133">Transmembrane helix</keyword>
<evidence type="ECO:0000256" key="1">
    <source>
        <dbReference type="ARBA" id="ARBA00004141"/>
    </source>
</evidence>
<keyword evidence="6" id="KW-0560">Oxidoreductase</keyword>
<feature type="transmembrane region" description="Helical" evidence="10">
    <location>
        <begin position="205"/>
        <end position="227"/>
    </location>
</feature>
<dbReference type="CDD" id="cd12916">
    <property type="entry name" value="VKOR_1"/>
    <property type="match status" value="1"/>
</dbReference>
<dbReference type="GO" id="GO:0016491">
    <property type="term" value="F:oxidoreductase activity"/>
    <property type="evidence" value="ECO:0007669"/>
    <property type="project" value="UniProtKB-KW"/>
</dbReference>
<evidence type="ECO:0000256" key="2">
    <source>
        <dbReference type="ARBA" id="ARBA00006214"/>
    </source>
</evidence>
<feature type="transmembrane region" description="Helical" evidence="10">
    <location>
        <begin position="90"/>
        <end position="107"/>
    </location>
</feature>
<evidence type="ECO:0000256" key="6">
    <source>
        <dbReference type="ARBA" id="ARBA00023002"/>
    </source>
</evidence>
<keyword evidence="8" id="KW-1015">Disulfide bond</keyword>
<dbReference type="InterPro" id="IPR012932">
    <property type="entry name" value="VKOR"/>
</dbReference>
<dbReference type="GO" id="GO:0048038">
    <property type="term" value="F:quinone binding"/>
    <property type="evidence" value="ECO:0007669"/>
    <property type="project" value="UniProtKB-KW"/>
</dbReference>
<evidence type="ECO:0000256" key="7">
    <source>
        <dbReference type="ARBA" id="ARBA00023136"/>
    </source>
</evidence>
<sequence>MLYKESQVKPFYNLAAEYGIKKSDVGVPFMIIGNRVLIGTDEIKKDLPDLIQDGINHGGIPFPERVLHSEFSKYVDINIIENENSEGKPFAIFTFFFLVIVSSYSILTFKFKNLTKYAIFLKYIKKFLTLVFILIGLLISIYLFHLETTNSSGVCILFSGCNTVQRSSFSHIFGIIPLALLEILLFISLFGFWINSFILKRDKIFYFDLNKIVFWITFLAVIVAIYLTILEIFIVKAACVYCLISSIILGLLLILFNPNFDRINN</sequence>
<dbReference type="SMART" id="SM00756">
    <property type="entry name" value="VKc"/>
    <property type="match status" value="1"/>
</dbReference>
<evidence type="ECO:0000256" key="10">
    <source>
        <dbReference type="SAM" id="Phobius"/>
    </source>
</evidence>
<dbReference type="Proteomes" id="UP000244792">
    <property type="component" value="Chromosome"/>
</dbReference>
<keyword evidence="13" id="KW-1185">Reference proteome</keyword>
<keyword evidence="9" id="KW-0676">Redox-active center</keyword>
<keyword evidence="4" id="KW-0874">Quinone</keyword>
<protein>
    <submittedName>
        <fullName evidence="12">Putative membrane protein</fullName>
    </submittedName>
</protein>
<feature type="transmembrane region" description="Helical" evidence="10">
    <location>
        <begin position="127"/>
        <end position="144"/>
    </location>
</feature>
<evidence type="ECO:0000313" key="13">
    <source>
        <dbReference type="Proteomes" id="UP000244792"/>
    </source>
</evidence>
<gene>
    <name evidence="12" type="ORF">TDSAC_1560</name>
</gene>
<dbReference type="OrthoDB" id="400494at186801"/>
<evidence type="ECO:0000256" key="8">
    <source>
        <dbReference type="ARBA" id="ARBA00023157"/>
    </source>
</evidence>
<dbReference type="GO" id="GO:0016020">
    <property type="term" value="C:membrane"/>
    <property type="evidence" value="ECO:0007669"/>
    <property type="project" value="UniProtKB-SubCell"/>
</dbReference>
<feature type="domain" description="Vitamin K epoxide reductase" evidence="11">
    <location>
        <begin position="122"/>
        <end position="257"/>
    </location>
</feature>
<evidence type="ECO:0000256" key="4">
    <source>
        <dbReference type="ARBA" id="ARBA00022719"/>
    </source>
</evidence>
<evidence type="ECO:0000256" key="9">
    <source>
        <dbReference type="ARBA" id="ARBA00023284"/>
    </source>
</evidence>
<dbReference type="KEGG" id="taci:TDSAC_1560"/>
<keyword evidence="7 10" id="KW-0472">Membrane</keyword>
<evidence type="ECO:0000259" key="11">
    <source>
        <dbReference type="SMART" id="SM00756"/>
    </source>
</evidence>
<name>A0A2R4W2G7_THEAF</name>
<dbReference type="EMBL" id="CP020921">
    <property type="protein sequence ID" value="AWB10896.1"/>
    <property type="molecule type" value="Genomic_DNA"/>
</dbReference>
<dbReference type="InterPro" id="IPR038354">
    <property type="entry name" value="VKOR_sf"/>
</dbReference>
<proteinExistence type="inferred from homology"/>
<feature type="transmembrane region" description="Helical" evidence="10">
    <location>
        <begin position="233"/>
        <end position="256"/>
    </location>
</feature>